<feature type="compositionally biased region" description="Basic and acidic residues" evidence="7">
    <location>
        <begin position="665"/>
        <end position="680"/>
    </location>
</feature>
<dbReference type="Gene3D" id="2.40.70.10">
    <property type="entry name" value="Acid Proteases"/>
    <property type="match status" value="1"/>
</dbReference>
<dbReference type="InterPro" id="IPR001584">
    <property type="entry name" value="Integrase_cat-core"/>
</dbReference>
<feature type="compositionally biased region" description="Basic and acidic residues" evidence="7">
    <location>
        <begin position="10"/>
        <end position="20"/>
    </location>
</feature>
<dbReference type="GO" id="GO:0004519">
    <property type="term" value="F:endonuclease activity"/>
    <property type="evidence" value="ECO:0007669"/>
    <property type="project" value="UniProtKB-KW"/>
</dbReference>
<dbReference type="SUPFAM" id="SSF56672">
    <property type="entry name" value="DNA/RNA polymerases"/>
    <property type="match status" value="1"/>
</dbReference>
<evidence type="ECO:0000256" key="4">
    <source>
        <dbReference type="ARBA" id="ARBA00022722"/>
    </source>
</evidence>
<dbReference type="InterPro" id="IPR041577">
    <property type="entry name" value="RT_RNaseH_2"/>
</dbReference>
<dbReference type="InterPro" id="IPR036397">
    <property type="entry name" value="RNaseH_sf"/>
</dbReference>
<dbReference type="Pfam" id="PF22938">
    <property type="entry name" value="Integrase_p58_C"/>
    <property type="match status" value="1"/>
</dbReference>
<evidence type="ECO:0000256" key="1">
    <source>
        <dbReference type="ARBA" id="ARBA00012493"/>
    </source>
</evidence>
<dbReference type="Gene3D" id="3.10.10.10">
    <property type="entry name" value="HIV Type 1 Reverse Transcriptase, subunit A, domain 1"/>
    <property type="match status" value="1"/>
</dbReference>
<dbReference type="GO" id="GO:0015074">
    <property type="term" value="P:DNA integration"/>
    <property type="evidence" value="ECO:0007669"/>
    <property type="project" value="InterPro"/>
</dbReference>
<dbReference type="CDD" id="cd01647">
    <property type="entry name" value="RT_LTR"/>
    <property type="match status" value="1"/>
</dbReference>
<keyword evidence="4" id="KW-0540">Nuclease</keyword>
<keyword evidence="11" id="KW-1185">Reference proteome</keyword>
<comment type="caution">
    <text evidence="10">The sequence shown here is derived from an EMBL/GenBank/DDBJ whole genome shotgun (WGS) entry which is preliminary data.</text>
</comment>
<feature type="compositionally biased region" description="Pro residues" evidence="7">
    <location>
        <begin position="304"/>
        <end position="315"/>
    </location>
</feature>
<dbReference type="GO" id="GO:0042575">
    <property type="term" value="C:DNA polymerase complex"/>
    <property type="evidence" value="ECO:0007669"/>
    <property type="project" value="UniProtKB-ARBA"/>
</dbReference>
<dbReference type="SUPFAM" id="SSF53098">
    <property type="entry name" value="Ribonuclease H-like"/>
    <property type="match status" value="1"/>
</dbReference>
<name>A0A226DTF8_FOLCA</name>
<feature type="region of interest" description="Disordered" evidence="7">
    <location>
        <begin position="253"/>
        <end position="318"/>
    </location>
</feature>
<keyword evidence="6" id="KW-0511">Multifunctional enzyme</keyword>
<dbReference type="Proteomes" id="UP000198287">
    <property type="component" value="Unassembled WGS sequence"/>
</dbReference>
<dbReference type="InterPro" id="IPR012337">
    <property type="entry name" value="RNaseH-like_sf"/>
</dbReference>
<dbReference type="InterPro" id="IPR041588">
    <property type="entry name" value="Integrase_H2C2"/>
</dbReference>
<dbReference type="OrthoDB" id="5978043at2759"/>
<protein>
    <recommendedName>
        <fullName evidence="1">RNA-directed DNA polymerase</fullName>
        <ecNumber evidence="1">2.7.7.49</ecNumber>
    </recommendedName>
</protein>
<dbReference type="Gene3D" id="3.30.70.270">
    <property type="match status" value="1"/>
</dbReference>
<dbReference type="PANTHER" id="PTHR37984">
    <property type="entry name" value="PROTEIN CBG26694"/>
    <property type="match status" value="1"/>
</dbReference>
<keyword evidence="5" id="KW-0255">Endonuclease</keyword>
<dbReference type="CDD" id="cd00303">
    <property type="entry name" value="retropepsin_like"/>
    <property type="match status" value="1"/>
</dbReference>
<feature type="region of interest" description="Disordered" evidence="7">
    <location>
        <begin position="1"/>
        <end position="59"/>
    </location>
</feature>
<keyword evidence="5" id="KW-0378">Hydrolase</keyword>
<evidence type="ECO:0000256" key="6">
    <source>
        <dbReference type="ARBA" id="ARBA00023268"/>
    </source>
</evidence>
<dbReference type="PANTHER" id="PTHR37984:SF5">
    <property type="entry name" value="PROTEIN NYNRIN-LIKE"/>
    <property type="match status" value="1"/>
</dbReference>
<evidence type="ECO:0000256" key="5">
    <source>
        <dbReference type="ARBA" id="ARBA00022759"/>
    </source>
</evidence>
<evidence type="ECO:0000259" key="9">
    <source>
        <dbReference type="PROSITE" id="PS50994"/>
    </source>
</evidence>
<dbReference type="Gene3D" id="3.30.420.10">
    <property type="entry name" value="Ribonuclease H-like superfamily/Ribonuclease H"/>
    <property type="match status" value="1"/>
</dbReference>
<dbReference type="Pfam" id="PF17921">
    <property type="entry name" value="Integrase_H2C2"/>
    <property type="match status" value="1"/>
</dbReference>
<dbReference type="InterPro" id="IPR043128">
    <property type="entry name" value="Rev_trsase/Diguanyl_cyclase"/>
</dbReference>
<accession>A0A226DTF8</accession>
<dbReference type="Pfam" id="PF00078">
    <property type="entry name" value="RVT_1"/>
    <property type="match status" value="1"/>
</dbReference>
<feature type="domain" description="Integrase catalytic" evidence="9">
    <location>
        <begin position="1528"/>
        <end position="1687"/>
    </location>
</feature>
<feature type="region of interest" description="Disordered" evidence="7">
    <location>
        <begin position="565"/>
        <end position="689"/>
    </location>
</feature>
<keyword evidence="3" id="KW-0548">Nucleotidyltransferase</keyword>
<evidence type="ECO:0000313" key="11">
    <source>
        <dbReference type="Proteomes" id="UP000198287"/>
    </source>
</evidence>
<evidence type="ECO:0000313" key="10">
    <source>
        <dbReference type="EMBL" id="OXA48489.1"/>
    </source>
</evidence>
<reference evidence="10 11" key="1">
    <citation type="submission" date="2015-12" db="EMBL/GenBank/DDBJ databases">
        <title>The genome of Folsomia candida.</title>
        <authorList>
            <person name="Faddeeva A."/>
            <person name="Derks M.F."/>
            <person name="Anvar Y."/>
            <person name="Smit S."/>
            <person name="Van Straalen N."/>
            <person name="Roelofs D."/>
        </authorList>
    </citation>
    <scope>NUCLEOTIDE SEQUENCE [LARGE SCALE GENOMIC DNA]</scope>
    <source>
        <strain evidence="10 11">VU population</strain>
        <tissue evidence="10">Whole body</tissue>
    </source>
</reference>
<gene>
    <name evidence="10" type="ORF">Fcan01_16543</name>
</gene>
<dbReference type="EMBL" id="LNIX01000011">
    <property type="protein sequence ID" value="OXA48489.1"/>
    <property type="molecule type" value="Genomic_DNA"/>
</dbReference>
<dbReference type="InterPro" id="IPR043502">
    <property type="entry name" value="DNA/RNA_pol_sf"/>
</dbReference>
<evidence type="ECO:0000259" key="8">
    <source>
        <dbReference type="PROSITE" id="PS50878"/>
    </source>
</evidence>
<proteinExistence type="predicted"/>
<feature type="region of interest" description="Disordered" evidence="7">
    <location>
        <begin position="116"/>
        <end position="175"/>
    </location>
</feature>
<dbReference type="InterPro" id="IPR050951">
    <property type="entry name" value="Retrovirus_Pol_polyprotein"/>
</dbReference>
<feature type="domain" description="Reverse transcriptase" evidence="8">
    <location>
        <begin position="1120"/>
        <end position="1307"/>
    </location>
</feature>
<feature type="compositionally biased region" description="Pro residues" evidence="7">
    <location>
        <begin position="255"/>
        <end position="275"/>
    </location>
</feature>
<feature type="region of interest" description="Disordered" evidence="7">
    <location>
        <begin position="349"/>
        <end position="368"/>
    </location>
</feature>
<dbReference type="GO" id="GO:0003964">
    <property type="term" value="F:RNA-directed DNA polymerase activity"/>
    <property type="evidence" value="ECO:0007669"/>
    <property type="project" value="UniProtKB-EC"/>
</dbReference>
<dbReference type="InterPro" id="IPR021109">
    <property type="entry name" value="Peptidase_aspartic_dom_sf"/>
</dbReference>
<keyword evidence="2" id="KW-0808">Transferase</keyword>
<feature type="region of interest" description="Disordered" evidence="7">
    <location>
        <begin position="1850"/>
        <end position="1905"/>
    </location>
</feature>
<dbReference type="GO" id="GO:0003676">
    <property type="term" value="F:nucleic acid binding"/>
    <property type="evidence" value="ECO:0007669"/>
    <property type="project" value="InterPro"/>
</dbReference>
<dbReference type="SUPFAM" id="SSF50630">
    <property type="entry name" value="Acid proteases"/>
    <property type="match status" value="1"/>
</dbReference>
<dbReference type="PROSITE" id="PS50994">
    <property type="entry name" value="INTEGRASE"/>
    <property type="match status" value="1"/>
</dbReference>
<feature type="compositionally biased region" description="Low complexity" evidence="7">
    <location>
        <begin position="621"/>
        <end position="640"/>
    </location>
</feature>
<evidence type="ECO:0000256" key="2">
    <source>
        <dbReference type="ARBA" id="ARBA00022679"/>
    </source>
</evidence>
<dbReference type="PROSITE" id="PS50878">
    <property type="entry name" value="RT_POL"/>
    <property type="match status" value="1"/>
</dbReference>
<dbReference type="Pfam" id="PF17919">
    <property type="entry name" value="RT_RNaseH_2"/>
    <property type="match status" value="1"/>
</dbReference>
<sequence>MPKRARKFKRIEQVDDDLRPLSHSPPPSDSEVESSPEKLPYTYRAPAESTRSKIHPNDLHPFIRDPTVLERTLPPRSTAFRRSLHALGRWAGIIPSSPAITSSAVPIAEQSTIVATPSAPKTPRVSSSRRLSQKFRRATTKRDRHLLAREQDLPSTSKSHPFSLKSPKRAIRPEPDSIPIRTLNLQGPILGFPGPLNPLPELPEGVPSTILFSAPVGREVYKRFASADALAGPQLVAPRASIDYPTWWKTQPRVPILPRPSTPSPLPTLSPPRKPPSGDLVSPPSRVVPDLIPTQSDNSVETVKPPPPPPTPKPTYPRIFKHRPKRAVHYPTDFEFDLFYEPETMTSTITTTGTTSSTTTTTSGTSSTTLTYSTVYVPPFASSGAIFDGTDNPSDFLHRYSLLASSYGWDDDTKLRNFGHHLTNYPAAWLRIYADGQAEKKIPLTWAETEKQFRTVFSSKDTPESLHRQIRLVKFKGNTQKYLYELLPLLRKLDPKMSDDKLVRYLIKGCPAHLAEIITMSNPTNFETVEQLLLQSEKFHSMYPTSGGQDDEDNISRAMRRLELRSRGDESSLAKKSAHFHQVEMEPPELPCVQSAPKPNNRGQRKRPIRNAPINIIFTERGNMGYNTRGRGRGRSNNFGPQRNTPQDAPPNRARSPGPYQNRESSPRGERNPEGRRDSPSRNNEPSLRSLFTQARGFRREDGQGPCFECLEFGHFALDEAAVSEGYLNSLGFYNLLNSTPTLVYVRLPIEKDQFTGHPGPSFPQLLMLDSGASLSGCSPKFARDFPHFDIEPMTVAGVTGQITVSKSIRFFCILNGKRYKHQVYIIPSLKRDLIFGNDFLLEHGTHINYFTQEIQIRGEVFKMFLSEEDALAQTISPAQVLPKPSPEFSEVNHLGSTDVPLDCSPEPIPVSIKHTFTLGPKGYEKVPITVHLHKCFNPVAPHLFEFSPTFLLKHELMGPGLLVSPTDLEFLILSGLGNPQTLYQDEIVGYLCPISETFSVKSSESPNAIHEITSDKSPSLTPTLSVLMSDAQLTSLKLADDLTEDQKSQIRELIRHYRDCFCFDGSNYSDLGKYKGPFEKGHDGVQLYLKPTFAPVHVRPYKMSLAEREQLNLEVSRLERAGIIERSPCNTTSPCFFVRKPDDTGRRTLDTGRLVVNYKLVNERAIYDIQTVLPSVDDVLQLLSDFQYLSVLDMKCGYWQVPVSSSDTHITGTITSDDTLRWLRLPQGLVSAVQIFSSLLQKIFHQMLWKSVFNYLDDLFVFSRSFPEHLLHLKQALETLRESGLTLSPSKCSFAAGTAKCLGYIITRNGYKPDPSKVECVLHCDASLTGLGAVLLQINPADQKPVVISYASRSLLPSERHYPICELEVLAVCWSLDHQIQLIYSSGATHHLADMCSRLTFDELTETQKQAQQTRLTSELNIIFPSDHRRTLRDAQRTDSLLGPKMRKLDHTPDPTGKLVLLAYHDHALGGAHQGRDRTYSKVARKLFWNSMRHDIATYVASCVICSKTKSRNTKIPGIYRPHLIPTPSQPFSYVMFDMQGPLVASSPGRHRFVFVCTDQLTKYIVAASYAKYTSKNVVSFLLNHIVCRFGVISQIILDNHSTHHSKYTQSFFKQLGISPVFTTSYSSTASEVERAHRLISTALRAYVANNNTRWILYLPAIIFSINTALHGTTGFSSHFLLYGTHPLLPFETGLDLGGLPPTFLQDLQAARISAQYAILQSQERHRTLHNKSHEPLVLQVNDFVMLTKIKPDAGTSSKLNTLFSGPYKVVEKISPQNYRIATLAYPFETQVVHLKRLRRIGERPLTFASDPPQPLFPSEDHPSPTIRHPQFFLPLGRGCARASKVCPKGFSPREPRPLTPPTCVPSDTPCHTRPSNDKLSHQAKMDSPDPVHGRIYALEGLPR</sequence>
<evidence type="ECO:0000256" key="7">
    <source>
        <dbReference type="SAM" id="MobiDB-lite"/>
    </source>
</evidence>
<dbReference type="InterPro" id="IPR054465">
    <property type="entry name" value="Integrase_p58-like_C"/>
</dbReference>
<feature type="compositionally biased region" description="Basic residues" evidence="7">
    <location>
        <begin position="131"/>
        <end position="144"/>
    </location>
</feature>
<evidence type="ECO:0000256" key="3">
    <source>
        <dbReference type="ARBA" id="ARBA00022695"/>
    </source>
</evidence>
<dbReference type="Gene3D" id="1.10.340.70">
    <property type="match status" value="1"/>
</dbReference>
<dbReference type="InterPro" id="IPR000477">
    <property type="entry name" value="RT_dom"/>
</dbReference>
<feature type="compositionally biased region" description="Basic and acidic residues" evidence="7">
    <location>
        <begin position="1876"/>
        <end position="1894"/>
    </location>
</feature>
<dbReference type="EC" id="2.7.7.49" evidence="1"/>
<organism evidence="10 11">
    <name type="scientific">Folsomia candida</name>
    <name type="common">Springtail</name>
    <dbReference type="NCBI Taxonomy" id="158441"/>
    <lineage>
        <taxon>Eukaryota</taxon>
        <taxon>Metazoa</taxon>
        <taxon>Ecdysozoa</taxon>
        <taxon>Arthropoda</taxon>
        <taxon>Hexapoda</taxon>
        <taxon>Collembola</taxon>
        <taxon>Entomobryomorpha</taxon>
        <taxon>Isotomoidea</taxon>
        <taxon>Isotomidae</taxon>
        <taxon>Proisotominae</taxon>
        <taxon>Folsomia</taxon>
    </lineage>
</organism>